<dbReference type="OrthoDB" id="411372at2759"/>
<dbReference type="HOGENOM" id="CLU_588493_0_0_1"/>
<dbReference type="PROSITE" id="PS50103">
    <property type="entry name" value="ZF_C3H1"/>
    <property type="match status" value="2"/>
</dbReference>
<dbReference type="Gene3D" id="3.30.1370.210">
    <property type="match status" value="1"/>
</dbReference>
<dbReference type="Pfam" id="PF00642">
    <property type="entry name" value="zf-CCCH"/>
    <property type="match status" value="1"/>
</dbReference>
<feature type="zinc finger region" description="C3H1-type" evidence="1">
    <location>
        <begin position="37"/>
        <end position="63"/>
    </location>
</feature>
<dbReference type="EMBL" id="CP000585">
    <property type="protein sequence ID" value="ABO96245.1"/>
    <property type="molecule type" value="Genomic_DNA"/>
</dbReference>
<dbReference type="Proteomes" id="UP000001568">
    <property type="component" value="Chromosome 5"/>
</dbReference>
<keyword evidence="5" id="KW-1185">Reference proteome</keyword>
<dbReference type="RefSeq" id="XP_001417952.1">
    <property type="nucleotide sequence ID" value="XM_001417915.1"/>
</dbReference>
<evidence type="ECO:0000259" key="3">
    <source>
        <dbReference type="PROSITE" id="PS50103"/>
    </source>
</evidence>
<proteinExistence type="predicted"/>
<feature type="domain" description="C3H1-type" evidence="3">
    <location>
        <begin position="83"/>
        <end position="110"/>
    </location>
</feature>
<dbReference type="OMA" id="CFDHAKG"/>
<evidence type="ECO:0000313" key="4">
    <source>
        <dbReference type="EMBL" id="ABO96245.1"/>
    </source>
</evidence>
<dbReference type="KEGG" id="olu:OSTLU_24522"/>
<dbReference type="GeneID" id="5001911"/>
<dbReference type="Gramene" id="ABO96245">
    <property type="protein sequence ID" value="ABO96245"/>
    <property type="gene ID" value="OSTLU_24522"/>
</dbReference>
<protein>
    <recommendedName>
        <fullName evidence="3">C3H1-type domain-containing protein</fullName>
    </recommendedName>
</protein>
<feature type="domain" description="C3H1-type" evidence="3">
    <location>
        <begin position="37"/>
        <end position="63"/>
    </location>
</feature>
<reference evidence="4 5" key="1">
    <citation type="journal article" date="2007" name="Proc. Natl. Acad. Sci. U.S.A.">
        <title>The tiny eukaryote Ostreococcus provides genomic insights into the paradox of plankton speciation.</title>
        <authorList>
            <person name="Palenik B."/>
            <person name="Grimwood J."/>
            <person name="Aerts A."/>
            <person name="Rouze P."/>
            <person name="Salamov A."/>
            <person name="Putnam N."/>
            <person name="Dupont C."/>
            <person name="Jorgensen R."/>
            <person name="Derelle E."/>
            <person name="Rombauts S."/>
            <person name="Zhou K."/>
            <person name="Otillar R."/>
            <person name="Merchant S.S."/>
            <person name="Podell S."/>
            <person name="Gaasterland T."/>
            <person name="Napoli C."/>
            <person name="Gendler K."/>
            <person name="Manuell A."/>
            <person name="Tai V."/>
            <person name="Vallon O."/>
            <person name="Piganeau G."/>
            <person name="Jancek S."/>
            <person name="Heijde M."/>
            <person name="Jabbari K."/>
            <person name="Bowler C."/>
            <person name="Lohr M."/>
            <person name="Robbens S."/>
            <person name="Werner G."/>
            <person name="Dubchak I."/>
            <person name="Pazour G.J."/>
            <person name="Ren Q."/>
            <person name="Paulsen I."/>
            <person name="Delwiche C."/>
            <person name="Schmutz J."/>
            <person name="Rokhsar D."/>
            <person name="Van de Peer Y."/>
            <person name="Moreau H."/>
            <person name="Grigoriev I.V."/>
        </authorList>
    </citation>
    <scope>NUCLEOTIDE SEQUENCE [LARGE SCALE GENOMIC DNA]</scope>
    <source>
        <strain evidence="4 5">CCE9901</strain>
    </source>
</reference>
<keyword evidence="1" id="KW-0862">Zinc</keyword>
<feature type="zinc finger region" description="C3H1-type" evidence="1">
    <location>
        <begin position="83"/>
        <end position="110"/>
    </location>
</feature>
<dbReference type="STRING" id="436017.A4RX82"/>
<organism evidence="4 5">
    <name type="scientific">Ostreococcus lucimarinus (strain CCE9901)</name>
    <dbReference type="NCBI Taxonomy" id="436017"/>
    <lineage>
        <taxon>Eukaryota</taxon>
        <taxon>Viridiplantae</taxon>
        <taxon>Chlorophyta</taxon>
        <taxon>Mamiellophyceae</taxon>
        <taxon>Mamiellales</taxon>
        <taxon>Bathycoccaceae</taxon>
        <taxon>Ostreococcus</taxon>
    </lineage>
</organism>
<accession>A4RX82</accession>
<dbReference type="AlphaFoldDB" id="A4RX82"/>
<dbReference type="GO" id="GO:0008270">
    <property type="term" value="F:zinc ion binding"/>
    <property type="evidence" value="ECO:0007669"/>
    <property type="project" value="UniProtKB-KW"/>
</dbReference>
<name>A4RX82_OSTLU</name>
<dbReference type="SMART" id="SM00356">
    <property type="entry name" value="ZnF_C3H1"/>
    <property type="match status" value="2"/>
</dbReference>
<gene>
    <name evidence="4" type="ORF">OSTLU_24522</name>
</gene>
<evidence type="ECO:0000256" key="2">
    <source>
        <dbReference type="SAM" id="MobiDB-lite"/>
    </source>
</evidence>
<sequence>MTPEAQRAARERAKRALEMGRMSPTSGTGGLARNGSFERSDACFDWSRGSCARADCRFSHEGEAGGNPAAGGVMGRGVGSPHRAAAGVCFDHAKGTCKRGDQCRFSHDVAAVAAFAKIASASGSPTGSPTNGRVGGVSIPKPLPIAGGLNAVARPVTMAKEPTPAPIAQRSGAIDYASAAKAGVTVATEGSFAAALVGRKASLDPPLPTAPMPAVAALEKSPTLTTSGASVPTPRFPTPNGASAAPVAGANGAKPAVMGGPTFQFGTGSMLASDQAADDSPNAISFGNASSPKTYPKYPKPEFAFGAGAEAPSRMPNVGEGFVPPVPAGPPPEANQRAQPVAPGFGFSQPGGFGVATPEKSAPHANAWDRNARPNGGVAAADGSSQLGAAWGVSGMGMEGLAEDVYSNVGAYDALGGRSPFGVGLGYSLFSPAAAPQPESVGQQAQGQPQSMWGGATGFGGSFGF</sequence>
<evidence type="ECO:0000256" key="1">
    <source>
        <dbReference type="PROSITE-ProRule" id="PRU00723"/>
    </source>
</evidence>
<dbReference type="InterPro" id="IPR000571">
    <property type="entry name" value="Znf_CCCH"/>
</dbReference>
<feature type="compositionally biased region" description="Basic and acidic residues" evidence="2">
    <location>
        <begin position="7"/>
        <end position="18"/>
    </location>
</feature>
<keyword evidence="1" id="KW-0479">Metal-binding</keyword>
<keyword evidence="1" id="KW-0863">Zinc-finger</keyword>
<feature type="region of interest" description="Disordered" evidence="2">
    <location>
        <begin position="1"/>
        <end position="33"/>
    </location>
</feature>
<evidence type="ECO:0000313" key="5">
    <source>
        <dbReference type="Proteomes" id="UP000001568"/>
    </source>
</evidence>